<dbReference type="RefSeq" id="WP_187066338.1">
    <property type="nucleotide sequence ID" value="NZ_JACRVF010000001.1"/>
</dbReference>
<accession>A0A923SI99</accession>
<comment type="caution">
    <text evidence="1">The sequence shown here is derived from an EMBL/GenBank/DDBJ whole genome shotgun (WGS) entry which is preliminary data.</text>
</comment>
<reference evidence="1" key="1">
    <citation type="submission" date="2020-08" db="EMBL/GenBank/DDBJ databases">
        <title>Pontibacter sp. SD6 16S ribosomal RNA gene Genome sequencing and assembly.</title>
        <authorList>
            <person name="Kang M."/>
        </authorList>
    </citation>
    <scope>NUCLEOTIDE SEQUENCE</scope>
    <source>
        <strain evidence="1">SD6</strain>
    </source>
</reference>
<dbReference type="InterPro" id="IPR014825">
    <property type="entry name" value="DNA_alkylation"/>
</dbReference>
<dbReference type="PANTHER" id="PTHR41291">
    <property type="entry name" value="DNA ALKYLATION REPAIR PROTEIN"/>
    <property type="match status" value="1"/>
</dbReference>
<name>A0A923SI99_9BACT</name>
<evidence type="ECO:0000313" key="2">
    <source>
        <dbReference type="Proteomes" id="UP000603640"/>
    </source>
</evidence>
<evidence type="ECO:0000313" key="1">
    <source>
        <dbReference type="EMBL" id="MBC5992392.1"/>
    </source>
</evidence>
<dbReference type="Gene3D" id="1.25.10.90">
    <property type="match status" value="1"/>
</dbReference>
<dbReference type="CDD" id="cd06561">
    <property type="entry name" value="AlkD_like"/>
    <property type="match status" value="1"/>
</dbReference>
<dbReference type="EMBL" id="JACRVF010000001">
    <property type="protein sequence ID" value="MBC5992392.1"/>
    <property type="molecule type" value="Genomic_DNA"/>
</dbReference>
<dbReference type="AlphaFoldDB" id="A0A923SI99"/>
<dbReference type="SUPFAM" id="SSF48371">
    <property type="entry name" value="ARM repeat"/>
    <property type="match status" value="1"/>
</dbReference>
<organism evidence="1 2">
    <name type="scientific">Pontibacter cellulosilyticus</name>
    <dbReference type="NCBI Taxonomy" id="1720253"/>
    <lineage>
        <taxon>Bacteria</taxon>
        <taxon>Pseudomonadati</taxon>
        <taxon>Bacteroidota</taxon>
        <taxon>Cytophagia</taxon>
        <taxon>Cytophagales</taxon>
        <taxon>Hymenobacteraceae</taxon>
        <taxon>Pontibacter</taxon>
    </lineage>
</organism>
<gene>
    <name evidence="1" type="ORF">H8S84_06030</name>
</gene>
<dbReference type="PANTHER" id="PTHR41291:SF1">
    <property type="entry name" value="DNA ALKYLATION REPAIR PROTEIN"/>
    <property type="match status" value="1"/>
</dbReference>
<proteinExistence type="predicted"/>
<keyword evidence="2" id="KW-1185">Reference proteome</keyword>
<sequence>MTTPDIMQQLASLGCETTKNTLTRHGAKEPFFGVRVGDLKPIQKKIKKNHALALELYETGNSDAMYLAGLIADETAMTKEDLQRWAEQAYWYMLSEYTVAWVASESKYGFELAKEWIKSDNERLVTAGWATLSNLGGIKPDHELDLDYLSQQLDFVQQHIHSSLNRIRYTMNGFVIAMGSFVPALTEKARAVAAAIGKVEVYMGQTSCKVPEASPYIEKVIQMGRHGRKKKTARC</sequence>
<protein>
    <submittedName>
        <fullName evidence="1">DNA alkylation repair protein</fullName>
    </submittedName>
</protein>
<dbReference type="Pfam" id="PF08713">
    <property type="entry name" value="DNA_alkylation"/>
    <property type="match status" value="1"/>
</dbReference>
<dbReference type="InterPro" id="IPR016024">
    <property type="entry name" value="ARM-type_fold"/>
</dbReference>
<dbReference type="Proteomes" id="UP000603640">
    <property type="component" value="Unassembled WGS sequence"/>
</dbReference>